<dbReference type="EMBL" id="CM004394">
    <property type="protein sequence ID" value="OAY43886.1"/>
    <property type="molecule type" value="Genomic_DNA"/>
</dbReference>
<proteinExistence type="predicted"/>
<name>A0A2C9VGS4_MANES</name>
<feature type="transmembrane region" description="Helical" evidence="1">
    <location>
        <begin position="45"/>
        <end position="70"/>
    </location>
</feature>
<keyword evidence="1" id="KW-1133">Transmembrane helix</keyword>
<gene>
    <name evidence="2" type="ORF">MANES_08G105700</name>
</gene>
<evidence type="ECO:0000313" key="2">
    <source>
        <dbReference type="EMBL" id="OAY43886.1"/>
    </source>
</evidence>
<dbReference type="AlphaFoldDB" id="A0A2C9VGS4"/>
<keyword evidence="1" id="KW-0812">Transmembrane</keyword>
<keyword evidence="1" id="KW-0472">Membrane</keyword>
<organism evidence="2">
    <name type="scientific">Manihot esculenta</name>
    <name type="common">Cassava</name>
    <name type="synonym">Jatropha manihot</name>
    <dbReference type="NCBI Taxonomy" id="3983"/>
    <lineage>
        <taxon>Eukaryota</taxon>
        <taxon>Viridiplantae</taxon>
        <taxon>Streptophyta</taxon>
        <taxon>Embryophyta</taxon>
        <taxon>Tracheophyta</taxon>
        <taxon>Spermatophyta</taxon>
        <taxon>Magnoliopsida</taxon>
        <taxon>eudicotyledons</taxon>
        <taxon>Gunneridae</taxon>
        <taxon>Pentapetalae</taxon>
        <taxon>rosids</taxon>
        <taxon>fabids</taxon>
        <taxon>Malpighiales</taxon>
        <taxon>Euphorbiaceae</taxon>
        <taxon>Crotonoideae</taxon>
        <taxon>Manihoteae</taxon>
        <taxon>Manihot</taxon>
    </lineage>
</organism>
<accession>A0A2C9VGS4</accession>
<protein>
    <submittedName>
        <fullName evidence="2">Uncharacterized protein</fullName>
    </submittedName>
</protein>
<reference evidence="2" key="1">
    <citation type="submission" date="2016-02" db="EMBL/GenBank/DDBJ databases">
        <title>WGS assembly of Manihot esculenta.</title>
        <authorList>
            <person name="Bredeson J.V."/>
            <person name="Prochnik S.E."/>
            <person name="Lyons J.B."/>
            <person name="Schmutz J."/>
            <person name="Grimwood J."/>
            <person name="Vrebalov J."/>
            <person name="Bart R.S."/>
            <person name="Amuge T."/>
            <person name="Ferguson M.E."/>
            <person name="Green R."/>
            <person name="Putnam N."/>
            <person name="Stites J."/>
            <person name="Rounsley S."/>
            <person name="Rokhsar D.S."/>
        </authorList>
    </citation>
    <scope>NUCLEOTIDE SEQUENCE [LARGE SCALE GENOMIC DNA]</scope>
    <source>
        <tissue evidence="2">Leaf</tissue>
    </source>
</reference>
<evidence type="ECO:0000256" key="1">
    <source>
        <dbReference type="SAM" id="Phobius"/>
    </source>
</evidence>
<sequence length="71" mass="8658">MYLSLKKLKFDTPITTYYPRTTVFLTTYLEENCLRKYFCAMLSHFKPIICFPMVFFIWITIYLSIFLVCFK</sequence>